<feature type="binding site" evidence="3">
    <location>
        <begin position="136"/>
        <end position="143"/>
    </location>
    <ligand>
        <name>ATP</name>
        <dbReference type="ChEBI" id="CHEBI:30616"/>
    </ligand>
</feature>
<evidence type="ECO:0000256" key="1">
    <source>
        <dbReference type="ARBA" id="ARBA00023054"/>
    </source>
</evidence>
<gene>
    <name evidence="6" type="ORF">NKR23_g10197</name>
</gene>
<dbReference type="GO" id="GO:0003777">
    <property type="term" value="F:microtubule motor activity"/>
    <property type="evidence" value="ECO:0007669"/>
    <property type="project" value="InterPro"/>
</dbReference>
<evidence type="ECO:0000256" key="3">
    <source>
        <dbReference type="PROSITE-ProRule" id="PRU00283"/>
    </source>
</evidence>
<evidence type="ECO:0000256" key="2">
    <source>
        <dbReference type="ARBA" id="ARBA00023175"/>
    </source>
</evidence>
<organism evidence="6 7">
    <name type="scientific">Pleurostoma richardsiae</name>
    <dbReference type="NCBI Taxonomy" id="41990"/>
    <lineage>
        <taxon>Eukaryota</taxon>
        <taxon>Fungi</taxon>
        <taxon>Dikarya</taxon>
        <taxon>Ascomycota</taxon>
        <taxon>Pezizomycotina</taxon>
        <taxon>Sordariomycetes</taxon>
        <taxon>Sordariomycetidae</taxon>
        <taxon>Calosphaeriales</taxon>
        <taxon>Pleurostomataceae</taxon>
        <taxon>Pleurostoma</taxon>
    </lineage>
</organism>
<dbReference type="AlphaFoldDB" id="A0AA38VIG4"/>
<dbReference type="Pfam" id="PF00225">
    <property type="entry name" value="Kinesin"/>
    <property type="match status" value="1"/>
</dbReference>
<dbReference type="InterPro" id="IPR036961">
    <property type="entry name" value="Kinesin_motor_dom_sf"/>
</dbReference>
<dbReference type="PROSITE" id="PS50067">
    <property type="entry name" value="KINESIN_MOTOR_2"/>
    <property type="match status" value="1"/>
</dbReference>
<dbReference type="InterPro" id="IPR027417">
    <property type="entry name" value="P-loop_NTPase"/>
</dbReference>
<dbReference type="GO" id="GO:0007018">
    <property type="term" value="P:microtubule-based movement"/>
    <property type="evidence" value="ECO:0007669"/>
    <property type="project" value="InterPro"/>
</dbReference>
<dbReference type="PRINTS" id="PR00380">
    <property type="entry name" value="KINESINHEAVY"/>
</dbReference>
<keyword evidence="2 3" id="KW-0505">Motor protein</keyword>
<dbReference type="PANTHER" id="PTHR47968:SF75">
    <property type="entry name" value="CENTROMERE-ASSOCIATED PROTEIN E"/>
    <property type="match status" value="1"/>
</dbReference>
<keyword evidence="3" id="KW-0067">ATP-binding</keyword>
<sequence>MATVAEQFIVEHAARFQSLVSGFKPPSSPRAAAETTAPNPDMIVSARLRPLLEEETAAGFPAAVFPRKTQAGKIDVHELKRPIRGPPALPTLKSSSFQADRVFGPEATTEQIYEEVVKPLVPWAWGGGIGTMFAYGQTSSGKTHTVSQLERLVAETLMNGELEGARRVYLTIIELAGNSAFDLLNARRPISILEDSFGVTQLAGAAEHLAASAPEVLALIEAATSFRRTVPTKRNDASSRSHAVCRVRIENPALPAAEDGILYLIDLAGSEAARDSAAHGADRMRETREINVSLSVLKDCIRGRAEADALLAAGGGGLKGGRRRPHVPFRQSALTKVLKHVFDPAGGRSCRTVVVACVNPSLADVGASRNTLRYAEMLRVLLPKAKGPAFDPEVPLTWSNAQLMEWIDKNSGQPPISSSLLAPSESGLQLLRLPEPEFETRCMQTPGVGLEHAKAFRSKFWQMHVDSQRAGASKEQPSAAESTEPDTILGHLQKFDRSSSRDPDANAHLVPFKERVRPGMAVRWTPPQTFPVGLPPGMKMVVVLCPAAAVGGHVKDCVGRDVNTPTSEENGTAVEEGRHPARYLCAIVMPGVMAEAYEVNLWRQVLVEVEWMDAEVVLEYDVATRYYYLAV</sequence>
<comment type="caution">
    <text evidence="6">The sequence shown here is derived from an EMBL/GenBank/DDBJ whole genome shotgun (WGS) entry which is preliminary data.</text>
</comment>
<dbReference type="Gene3D" id="3.40.850.10">
    <property type="entry name" value="Kinesin motor domain"/>
    <property type="match status" value="1"/>
</dbReference>
<evidence type="ECO:0000259" key="5">
    <source>
        <dbReference type="PROSITE" id="PS50067"/>
    </source>
</evidence>
<dbReference type="InterPro" id="IPR027640">
    <property type="entry name" value="Kinesin-like_fam"/>
</dbReference>
<keyword evidence="1" id="KW-0175">Coiled coil</keyword>
<evidence type="ECO:0000256" key="4">
    <source>
        <dbReference type="SAM" id="MobiDB-lite"/>
    </source>
</evidence>
<dbReference type="Proteomes" id="UP001174694">
    <property type="component" value="Unassembled WGS sequence"/>
</dbReference>
<accession>A0AA38VIG4</accession>
<dbReference type="SUPFAM" id="SSF52540">
    <property type="entry name" value="P-loop containing nucleoside triphosphate hydrolases"/>
    <property type="match status" value="1"/>
</dbReference>
<reference evidence="6" key="1">
    <citation type="submission" date="2022-07" db="EMBL/GenBank/DDBJ databases">
        <title>Fungi with potential for degradation of polypropylene.</title>
        <authorList>
            <person name="Gostincar C."/>
        </authorList>
    </citation>
    <scope>NUCLEOTIDE SEQUENCE</scope>
    <source>
        <strain evidence="6">EXF-13308</strain>
    </source>
</reference>
<evidence type="ECO:0000313" key="7">
    <source>
        <dbReference type="Proteomes" id="UP001174694"/>
    </source>
</evidence>
<dbReference type="EMBL" id="JANBVO010000044">
    <property type="protein sequence ID" value="KAJ9134275.1"/>
    <property type="molecule type" value="Genomic_DNA"/>
</dbReference>
<name>A0AA38VIG4_9PEZI</name>
<dbReference type="GO" id="GO:0005524">
    <property type="term" value="F:ATP binding"/>
    <property type="evidence" value="ECO:0007669"/>
    <property type="project" value="UniProtKB-UniRule"/>
</dbReference>
<dbReference type="SMART" id="SM00129">
    <property type="entry name" value="KISc"/>
    <property type="match status" value="1"/>
</dbReference>
<proteinExistence type="inferred from homology"/>
<comment type="similarity">
    <text evidence="3">Belongs to the TRAFAC class myosin-kinesin ATPase superfamily. Kinesin family.</text>
</comment>
<evidence type="ECO:0000313" key="6">
    <source>
        <dbReference type="EMBL" id="KAJ9134275.1"/>
    </source>
</evidence>
<dbReference type="InterPro" id="IPR001752">
    <property type="entry name" value="Kinesin_motor_dom"/>
</dbReference>
<dbReference type="PANTHER" id="PTHR47968">
    <property type="entry name" value="CENTROMERE PROTEIN E"/>
    <property type="match status" value="1"/>
</dbReference>
<feature type="domain" description="Kinesin motor" evidence="5">
    <location>
        <begin position="41"/>
        <end position="381"/>
    </location>
</feature>
<keyword evidence="7" id="KW-1185">Reference proteome</keyword>
<dbReference type="GO" id="GO:0008017">
    <property type="term" value="F:microtubule binding"/>
    <property type="evidence" value="ECO:0007669"/>
    <property type="project" value="InterPro"/>
</dbReference>
<protein>
    <submittedName>
        <fullName evidence="6">Kinesin-like protein</fullName>
    </submittedName>
</protein>
<keyword evidence="3" id="KW-0547">Nucleotide-binding</keyword>
<feature type="region of interest" description="Disordered" evidence="4">
    <location>
        <begin position="467"/>
        <end position="486"/>
    </location>
</feature>